<keyword evidence="4 6" id="KW-0472">Membrane</keyword>
<name>A0A366SC57_9HYPO</name>
<dbReference type="Proteomes" id="UP000253153">
    <property type="component" value="Unassembled WGS sequence"/>
</dbReference>
<dbReference type="GO" id="GO:0006820">
    <property type="term" value="P:monoatomic anion transport"/>
    <property type="evidence" value="ECO:0007669"/>
    <property type="project" value="InterPro"/>
</dbReference>
<feature type="domain" description="Bicarbonate transporter-like transmembrane" evidence="7">
    <location>
        <begin position="233"/>
        <end position="556"/>
    </location>
</feature>
<keyword evidence="3 6" id="KW-1133">Transmembrane helix</keyword>
<dbReference type="OrthoDB" id="1735926at2759"/>
<sequence length="863" mass="95082">MARPENQPVGDSIDIERRSTFGSTNTVTPNQDGAAVDPSNPLNQTSRSSKYFGKEGKLRPFRLMKEDIINIKGRYLSDWQIFNQQVVASAVYIFFTNLLPGITFASDLYTLTGKSWGTIEVVFSTGLCGLIFSLFSGQPLTILGVTGPFSVLAENVYELCDQHFHVEFLPVMAWTLIHAGWMHYLLAVFNAHDWTMQYVTHFSADIFSLLNSVIYFHKAAMELKRTHARVSLAAFLYAILGAVGTCLLAILLSTANSWKPMFHRYVRLGLTEYAAAISIIFWIGIPYIGELASLDHIRLEVQTSFRPTNPERGTFFVRFWEAPIEWVFLSMIPGAIVTVLFYFDHEISSIICTVERYGTKKPGGYAWDIALLGTTTIICGILGIPPANGLLPQAPLHSESLIHYILESPPTEEGEQPESPRYVARTYEQRYSHFIQAALILIFVSPPLQKLLGLTQTSVLAGLFLFMGYQSLTVNPILDRVVNLLTPSSELPELPAGVTWFGIHMYTVTQIIMTGIVFGVTLTVAAPAFPLIIIALVPIRLSLMNRIWSLTSIFWLLKMAALEHGKYAFVTGGGSGIDLCFVRLLIEHGCSVVIADLQLRPEARQLVEQHPFTATDDKPGLLFQKTDVASWPQLIAAWRTALEKFPSVDIVVAGAGIFEPRWSSFWEAPRTESNQDSVSRDDADADPGHYAVLDVNLVSPIRLSQLAIGYWTKTKHKGCLVHVGSMAGYGAAITTPLYIASKHGLHGFVRSLGGLRDELGIRVGCVAPGAVSTPLWSEDPTKAIMLGEDTVLISPDEVAQGMWQLIINPELGNGTILEVTKGATRVVPLYNAPVPTGEGIMVPGYAASIAETYERLRNGGLDV</sequence>
<evidence type="ECO:0000313" key="8">
    <source>
        <dbReference type="EMBL" id="RBR26498.1"/>
    </source>
</evidence>
<evidence type="ECO:0000256" key="4">
    <source>
        <dbReference type="ARBA" id="ARBA00023136"/>
    </source>
</evidence>
<dbReference type="GO" id="GO:0005452">
    <property type="term" value="F:solute:inorganic anion antiporter activity"/>
    <property type="evidence" value="ECO:0007669"/>
    <property type="project" value="InterPro"/>
</dbReference>
<feature type="transmembrane region" description="Helical" evidence="6">
    <location>
        <begin position="460"/>
        <end position="478"/>
    </location>
</feature>
<dbReference type="GO" id="GO:0000324">
    <property type="term" value="C:fungal-type vacuole"/>
    <property type="evidence" value="ECO:0007669"/>
    <property type="project" value="TreeGrafter"/>
</dbReference>
<evidence type="ECO:0000256" key="3">
    <source>
        <dbReference type="ARBA" id="ARBA00022989"/>
    </source>
</evidence>
<evidence type="ECO:0000256" key="1">
    <source>
        <dbReference type="ARBA" id="ARBA00004141"/>
    </source>
</evidence>
<feature type="transmembrane region" description="Helical" evidence="6">
    <location>
        <begin position="198"/>
        <end position="216"/>
    </location>
</feature>
<dbReference type="Pfam" id="PF00955">
    <property type="entry name" value="HCO3_cotransp"/>
    <property type="match status" value="2"/>
</dbReference>
<dbReference type="InterPro" id="IPR011531">
    <property type="entry name" value="HCO3_transpt-like_TM_dom"/>
</dbReference>
<comment type="subcellular location">
    <subcellularLocation>
        <location evidence="1">Membrane</location>
        <topology evidence="1">Multi-pass membrane protein</topology>
    </subcellularLocation>
</comment>
<dbReference type="InterPro" id="IPR036291">
    <property type="entry name" value="NAD(P)-bd_dom_sf"/>
</dbReference>
<evidence type="ECO:0000256" key="2">
    <source>
        <dbReference type="ARBA" id="ARBA00022692"/>
    </source>
</evidence>
<feature type="transmembrane region" description="Helical" evidence="6">
    <location>
        <begin position="326"/>
        <end position="343"/>
    </location>
</feature>
<feature type="transmembrane region" description="Helical" evidence="6">
    <location>
        <begin position="511"/>
        <end position="537"/>
    </location>
</feature>
<feature type="transmembrane region" description="Helical" evidence="6">
    <location>
        <begin position="364"/>
        <end position="384"/>
    </location>
</feature>
<feature type="transmembrane region" description="Helical" evidence="6">
    <location>
        <begin position="265"/>
        <end position="285"/>
    </location>
</feature>
<dbReference type="PRINTS" id="PR00081">
    <property type="entry name" value="GDHRDH"/>
</dbReference>
<feature type="transmembrane region" description="Helical" evidence="6">
    <location>
        <begin position="228"/>
        <end position="253"/>
    </location>
</feature>
<dbReference type="AlphaFoldDB" id="A0A366SC57"/>
<dbReference type="GO" id="GO:0005886">
    <property type="term" value="C:plasma membrane"/>
    <property type="evidence" value="ECO:0007669"/>
    <property type="project" value="TreeGrafter"/>
</dbReference>
<dbReference type="GO" id="GO:0080139">
    <property type="term" value="F:borate efflux transmembrane transporter activity"/>
    <property type="evidence" value="ECO:0007669"/>
    <property type="project" value="TreeGrafter"/>
</dbReference>
<evidence type="ECO:0000259" key="7">
    <source>
        <dbReference type="Pfam" id="PF00955"/>
    </source>
</evidence>
<dbReference type="GO" id="GO:0050801">
    <property type="term" value="P:monoatomic ion homeostasis"/>
    <property type="evidence" value="ECO:0007669"/>
    <property type="project" value="TreeGrafter"/>
</dbReference>
<reference evidence="8 9" key="1">
    <citation type="submission" date="2018-06" db="EMBL/GenBank/DDBJ databases">
        <title>Fusarium incarnatum-equiseti species complex species 28.</title>
        <authorList>
            <person name="Gardiner D.M."/>
        </authorList>
    </citation>
    <scope>NUCLEOTIDE SEQUENCE [LARGE SCALE GENOMIC DNA]</scope>
    <source>
        <strain evidence="8 9">FIESC_28</strain>
    </source>
</reference>
<feature type="transmembrane region" description="Helical" evidence="6">
    <location>
        <begin position="86"/>
        <end position="105"/>
    </location>
</feature>
<dbReference type="Gene3D" id="3.40.50.720">
    <property type="entry name" value="NAD(P)-binding Rossmann-like Domain"/>
    <property type="match status" value="1"/>
</dbReference>
<feature type="transmembrane region" description="Helical" evidence="6">
    <location>
        <begin position="117"/>
        <end position="135"/>
    </location>
</feature>
<dbReference type="Pfam" id="PF00106">
    <property type="entry name" value="adh_short"/>
    <property type="match status" value="1"/>
</dbReference>
<dbReference type="InterPro" id="IPR002347">
    <property type="entry name" value="SDR_fam"/>
</dbReference>
<accession>A0A366SC57</accession>
<dbReference type="PANTHER" id="PTHR11453:SF82">
    <property type="entry name" value="BORON TRANSPORTER 1"/>
    <property type="match status" value="1"/>
</dbReference>
<feature type="domain" description="Bicarbonate transporter-like transmembrane" evidence="7">
    <location>
        <begin position="60"/>
        <end position="228"/>
    </location>
</feature>
<comment type="caution">
    <text evidence="8">The sequence shown here is derived from an EMBL/GenBank/DDBJ whole genome shotgun (WGS) entry which is preliminary data.</text>
</comment>
<protein>
    <recommendedName>
        <fullName evidence="7">Bicarbonate transporter-like transmembrane domain-containing protein</fullName>
    </recommendedName>
</protein>
<dbReference type="CDD" id="cd05323">
    <property type="entry name" value="ADH_SDR_c_like"/>
    <property type="match status" value="1"/>
</dbReference>
<evidence type="ECO:0000313" key="9">
    <source>
        <dbReference type="Proteomes" id="UP000253153"/>
    </source>
</evidence>
<feature type="transmembrane region" description="Helical" evidence="6">
    <location>
        <begin position="171"/>
        <end position="191"/>
    </location>
</feature>
<proteinExistence type="predicted"/>
<keyword evidence="2 6" id="KW-0812">Transmembrane</keyword>
<dbReference type="GeneID" id="41990131"/>
<feature type="compositionally biased region" description="Polar residues" evidence="5">
    <location>
        <begin position="40"/>
        <end position="49"/>
    </location>
</feature>
<dbReference type="SUPFAM" id="SSF51735">
    <property type="entry name" value="NAD(P)-binding Rossmann-fold domains"/>
    <property type="match status" value="1"/>
</dbReference>
<dbReference type="PANTHER" id="PTHR11453">
    <property type="entry name" value="ANION EXCHANGE PROTEIN"/>
    <property type="match status" value="1"/>
</dbReference>
<dbReference type="RefSeq" id="XP_031021089.1">
    <property type="nucleotide sequence ID" value="XM_031154835.1"/>
</dbReference>
<dbReference type="Gene3D" id="1.10.287.570">
    <property type="entry name" value="Helical hairpin bin"/>
    <property type="match status" value="1"/>
</dbReference>
<feature type="region of interest" description="Disordered" evidence="5">
    <location>
        <begin position="1"/>
        <end position="49"/>
    </location>
</feature>
<dbReference type="InterPro" id="IPR003020">
    <property type="entry name" value="HCO3_transpt_euk"/>
</dbReference>
<organism evidence="8 9">
    <name type="scientific">Fusarium coffeatum</name>
    <dbReference type="NCBI Taxonomy" id="231269"/>
    <lineage>
        <taxon>Eukaryota</taxon>
        <taxon>Fungi</taxon>
        <taxon>Dikarya</taxon>
        <taxon>Ascomycota</taxon>
        <taxon>Pezizomycotina</taxon>
        <taxon>Sordariomycetes</taxon>
        <taxon>Hypocreomycetidae</taxon>
        <taxon>Hypocreales</taxon>
        <taxon>Nectriaceae</taxon>
        <taxon>Fusarium</taxon>
        <taxon>Fusarium incarnatum-equiseti species complex</taxon>
    </lineage>
</organism>
<gene>
    <name evidence="8" type="ORF">FIESC28_00684</name>
</gene>
<dbReference type="EMBL" id="QKXC01000019">
    <property type="protein sequence ID" value="RBR26498.1"/>
    <property type="molecule type" value="Genomic_DNA"/>
</dbReference>
<feature type="compositionally biased region" description="Polar residues" evidence="5">
    <location>
        <begin position="20"/>
        <end position="31"/>
    </location>
</feature>
<evidence type="ECO:0000256" key="6">
    <source>
        <dbReference type="SAM" id="Phobius"/>
    </source>
</evidence>
<keyword evidence="9" id="KW-1185">Reference proteome</keyword>
<evidence type="ECO:0000256" key="5">
    <source>
        <dbReference type="SAM" id="MobiDB-lite"/>
    </source>
</evidence>